<dbReference type="EMBL" id="JAAECE010000003">
    <property type="protein sequence ID" value="KAF1803511.1"/>
    <property type="molecule type" value="Genomic_DNA"/>
</dbReference>
<dbReference type="PROSITE" id="PS50089">
    <property type="entry name" value="ZF_RING_2"/>
    <property type="match status" value="1"/>
</dbReference>
<dbReference type="SUPFAM" id="SSF57850">
    <property type="entry name" value="RING/U-box"/>
    <property type="match status" value="1"/>
</dbReference>
<dbReference type="Pfam" id="PF13920">
    <property type="entry name" value="zf-C3HC4_3"/>
    <property type="match status" value="1"/>
</dbReference>
<dbReference type="CDD" id="cd16500">
    <property type="entry name" value="RING-HC_CARP"/>
    <property type="match status" value="1"/>
</dbReference>
<dbReference type="GO" id="GO:0008270">
    <property type="term" value="F:zinc ion binding"/>
    <property type="evidence" value="ECO:0007669"/>
    <property type="project" value="UniProtKB-KW"/>
</dbReference>
<evidence type="ECO:0000256" key="5">
    <source>
        <dbReference type="SAM" id="MobiDB-lite"/>
    </source>
</evidence>
<dbReference type="InterPro" id="IPR011011">
    <property type="entry name" value="Znf_FYVE_PHD"/>
</dbReference>
<organism evidence="9 10">
    <name type="scientific">Mucor circinelloides f. lusitanicus</name>
    <name type="common">Mucor racemosus var. lusitanicus</name>
    <dbReference type="NCBI Taxonomy" id="29924"/>
    <lineage>
        <taxon>Eukaryota</taxon>
        <taxon>Fungi</taxon>
        <taxon>Fungi incertae sedis</taxon>
        <taxon>Mucoromycota</taxon>
        <taxon>Mucoromycotina</taxon>
        <taxon>Mucoromycetes</taxon>
        <taxon>Mucorales</taxon>
        <taxon>Mucorineae</taxon>
        <taxon>Mucoraceae</taxon>
        <taxon>Mucor</taxon>
    </lineage>
</organism>
<dbReference type="Pfam" id="PF01363">
    <property type="entry name" value="FYVE"/>
    <property type="match status" value="1"/>
</dbReference>
<feature type="compositionally biased region" description="Basic and acidic residues" evidence="5">
    <location>
        <begin position="207"/>
        <end position="223"/>
    </location>
</feature>
<evidence type="ECO:0000256" key="4">
    <source>
        <dbReference type="PROSITE-ProRule" id="PRU00175"/>
    </source>
</evidence>
<dbReference type="FunFam" id="3.30.40.10:FF:000110">
    <property type="entry name" value="E3 ubiquitin-protein ligase RNF34 isoform X1"/>
    <property type="match status" value="1"/>
</dbReference>
<feature type="chain" id="PRO_5034948987" description="FYVE-type domain-containing protein" evidence="6">
    <location>
        <begin position="17"/>
        <end position="432"/>
    </location>
</feature>
<feature type="domain" description="RING-type" evidence="7">
    <location>
        <begin position="381"/>
        <end position="420"/>
    </location>
</feature>
<feature type="region of interest" description="Disordered" evidence="5">
    <location>
        <begin position="157"/>
        <end position="302"/>
    </location>
</feature>
<dbReference type="InterPro" id="IPR017455">
    <property type="entry name" value="Znf_FYVE-rel"/>
</dbReference>
<dbReference type="PROSITE" id="PS50178">
    <property type="entry name" value="ZF_FYVE"/>
    <property type="match status" value="1"/>
</dbReference>
<keyword evidence="2 4" id="KW-0863">Zinc-finger</keyword>
<evidence type="ECO:0000313" key="9">
    <source>
        <dbReference type="EMBL" id="KAF1803511.1"/>
    </source>
</evidence>
<proteinExistence type="predicted"/>
<reference evidence="9 10" key="1">
    <citation type="submission" date="2019-09" db="EMBL/GenBank/DDBJ databases">
        <authorList>
            <consortium name="DOE Joint Genome Institute"/>
            <person name="Mondo S.J."/>
            <person name="Navarro-Mendoza M.I."/>
            <person name="Perez-Arques C."/>
            <person name="Panchal S."/>
            <person name="Nicolas F.E."/>
            <person name="Ganguly P."/>
            <person name="Pangilinan J."/>
            <person name="Grigoriev I."/>
            <person name="Heitman J."/>
            <person name="Sanya K."/>
            <person name="Garre V."/>
        </authorList>
    </citation>
    <scope>NUCLEOTIDE SEQUENCE [LARGE SCALE GENOMIC DNA]</scope>
    <source>
        <strain evidence="9 10">MU402</strain>
    </source>
</reference>
<keyword evidence="3" id="KW-0862">Zinc</keyword>
<feature type="compositionally biased region" description="Basic and acidic residues" evidence="5">
    <location>
        <begin position="165"/>
        <end position="179"/>
    </location>
</feature>
<dbReference type="InterPro" id="IPR001841">
    <property type="entry name" value="Znf_RING"/>
</dbReference>
<gene>
    <name evidence="9" type="ORF">FB192DRAFT_1079712</name>
</gene>
<dbReference type="InterPro" id="IPR051728">
    <property type="entry name" value="RING-FYVE_E3_ubiquitin-ligase"/>
</dbReference>
<dbReference type="PANTHER" id="PTHR14879:SF5">
    <property type="entry name" value="RING-TYPE DOMAIN-CONTAINING PROTEIN"/>
    <property type="match status" value="1"/>
</dbReference>
<dbReference type="CDD" id="cd00065">
    <property type="entry name" value="FYVE_like_SF"/>
    <property type="match status" value="1"/>
</dbReference>
<accession>A0A8H4BK49</accession>
<feature type="domain" description="FYVE-type" evidence="8">
    <location>
        <begin position="44"/>
        <end position="104"/>
    </location>
</feature>
<sequence length="432" mass="49810">KLTNFIFLALYTLSTSLNLSKLSQSNNNKYGPGGVFVIPKLKPLNSTKHCFECGEEFSLFKQKYHCRNCGNVVCSNCSDQKNPLKKFGYDNPVRCCNTCERLIQMQNMNSNELSKLSPKVLKEYINAYHLPSKMALEKSDLVRIIFNTRPISNDNELYYRRNRTKPTERNSGSDDDRKGFSFSNMMQELFTPSSNNQESNHATNSSEQRRREEEQRQRQEQARRMQQQQQQQQQQAQAQARQQAQQNAQRQRQAERERLERQQREQYMRQQQEQQQRQRQSNTSYQQRPTSQPSPPIPNTENLLSLHDMIKSNIDPASLSVRTLKSILKANYVEQSHVIEKSELVKLVIRLVDSYKAEHDSSGGSDSGTGGGGSGNEDTLCRICMDAQQNCVFLDCGHMVTCMDCAKKLIESKNECPICREPILKLVHVFRS</sequence>
<dbReference type="SUPFAM" id="SSF57903">
    <property type="entry name" value="FYVE/PHD zinc finger"/>
    <property type="match status" value="1"/>
</dbReference>
<feature type="compositionally biased region" description="Low complexity" evidence="5">
    <location>
        <begin position="268"/>
        <end position="280"/>
    </location>
</feature>
<evidence type="ECO:0000256" key="2">
    <source>
        <dbReference type="ARBA" id="ARBA00022771"/>
    </source>
</evidence>
<evidence type="ECO:0000313" key="10">
    <source>
        <dbReference type="Proteomes" id="UP000469890"/>
    </source>
</evidence>
<dbReference type="Proteomes" id="UP000469890">
    <property type="component" value="Unassembled WGS sequence"/>
</dbReference>
<feature type="compositionally biased region" description="Polar residues" evidence="5">
    <location>
        <begin position="281"/>
        <end position="291"/>
    </location>
</feature>
<dbReference type="SMART" id="SM00184">
    <property type="entry name" value="RING"/>
    <property type="match status" value="1"/>
</dbReference>
<dbReference type="PANTHER" id="PTHR14879">
    <property type="entry name" value="CASPASE REGULATOR, RING FINGER DOMAIN-CONTAINING"/>
    <property type="match status" value="1"/>
</dbReference>
<feature type="signal peptide" evidence="6">
    <location>
        <begin position="1"/>
        <end position="16"/>
    </location>
</feature>
<name>A0A8H4BK49_MUCCL</name>
<evidence type="ECO:0000259" key="8">
    <source>
        <dbReference type="PROSITE" id="PS50178"/>
    </source>
</evidence>
<feature type="compositionally biased region" description="Low complexity" evidence="5">
    <location>
        <begin position="224"/>
        <end position="251"/>
    </location>
</feature>
<feature type="compositionally biased region" description="Basic and acidic residues" evidence="5">
    <location>
        <begin position="252"/>
        <end position="267"/>
    </location>
</feature>
<feature type="compositionally biased region" description="Polar residues" evidence="5">
    <location>
        <begin position="181"/>
        <end position="206"/>
    </location>
</feature>
<evidence type="ECO:0000259" key="7">
    <source>
        <dbReference type="PROSITE" id="PS50089"/>
    </source>
</evidence>
<evidence type="ECO:0000256" key="1">
    <source>
        <dbReference type="ARBA" id="ARBA00022723"/>
    </source>
</evidence>
<dbReference type="InterPro" id="IPR000306">
    <property type="entry name" value="Znf_FYVE"/>
</dbReference>
<keyword evidence="6" id="KW-0732">Signal</keyword>
<dbReference type="Gene3D" id="3.30.40.10">
    <property type="entry name" value="Zinc/RING finger domain, C3HC4 (zinc finger)"/>
    <property type="match status" value="2"/>
</dbReference>
<evidence type="ECO:0000256" key="6">
    <source>
        <dbReference type="SAM" id="SignalP"/>
    </source>
</evidence>
<feature type="non-terminal residue" evidence="9">
    <location>
        <position position="432"/>
    </location>
</feature>
<evidence type="ECO:0000256" key="3">
    <source>
        <dbReference type="ARBA" id="ARBA00022833"/>
    </source>
</evidence>
<evidence type="ECO:0008006" key="11">
    <source>
        <dbReference type="Google" id="ProtNLM"/>
    </source>
</evidence>
<comment type="caution">
    <text evidence="9">The sequence shown here is derived from an EMBL/GenBank/DDBJ whole genome shotgun (WGS) entry which is preliminary data.</text>
</comment>
<keyword evidence="1" id="KW-0479">Metal-binding</keyword>
<dbReference type="InterPro" id="IPR013083">
    <property type="entry name" value="Znf_RING/FYVE/PHD"/>
</dbReference>
<dbReference type="AlphaFoldDB" id="A0A8H4BK49"/>
<dbReference type="SMART" id="SM00064">
    <property type="entry name" value="FYVE"/>
    <property type="match status" value="1"/>
</dbReference>
<protein>
    <recommendedName>
        <fullName evidence="11">FYVE-type domain-containing protein</fullName>
    </recommendedName>
</protein>